<proteinExistence type="predicted"/>
<dbReference type="AlphaFoldDB" id="A0AAV2P1R6"/>
<dbReference type="EMBL" id="OZ034830">
    <property type="protein sequence ID" value="CAL1686622.1"/>
    <property type="molecule type" value="Genomic_DNA"/>
</dbReference>
<organism evidence="2 3">
    <name type="scientific">Lasius platythorax</name>
    <dbReference type="NCBI Taxonomy" id="488582"/>
    <lineage>
        <taxon>Eukaryota</taxon>
        <taxon>Metazoa</taxon>
        <taxon>Ecdysozoa</taxon>
        <taxon>Arthropoda</taxon>
        <taxon>Hexapoda</taxon>
        <taxon>Insecta</taxon>
        <taxon>Pterygota</taxon>
        <taxon>Neoptera</taxon>
        <taxon>Endopterygota</taxon>
        <taxon>Hymenoptera</taxon>
        <taxon>Apocrita</taxon>
        <taxon>Aculeata</taxon>
        <taxon>Formicoidea</taxon>
        <taxon>Formicidae</taxon>
        <taxon>Formicinae</taxon>
        <taxon>Lasius</taxon>
        <taxon>Lasius</taxon>
    </lineage>
</organism>
<reference evidence="2" key="1">
    <citation type="submission" date="2024-04" db="EMBL/GenBank/DDBJ databases">
        <authorList>
            <consortium name="Molecular Ecology Group"/>
        </authorList>
    </citation>
    <scope>NUCLEOTIDE SEQUENCE</scope>
</reference>
<gene>
    <name evidence="2" type="ORF">LPLAT_LOCUS11977</name>
</gene>
<feature type="compositionally biased region" description="Polar residues" evidence="1">
    <location>
        <begin position="29"/>
        <end position="40"/>
    </location>
</feature>
<evidence type="ECO:0000313" key="2">
    <source>
        <dbReference type="EMBL" id="CAL1686622.1"/>
    </source>
</evidence>
<keyword evidence="3" id="KW-1185">Reference proteome</keyword>
<feature type="region of interest" description="Disordered" evidence="1">
    <location>
        <begin position="1"/>
        <end position="47"/>
    </location>
</feature>
<sequence length="79" mass="8863">MFTVLHKYISQKSSDKSTSDKQKNENTNDKGSNPARQTRASCAKKTKDIPRECTAEVNESNACLEENVKQSQTERVGQN</sequence>
<dbReference type="Proteomes" id="UP001497644">
    <property type="component" value="Chromosome 7"/>
</dbReference>
<feature type="compositionally biased region" description="Basic and acidic residues" evidence="1">
    <location>
        <begin position="13"/>
        <end position="28"/>
    </location>
</feature>
<evidence type="ECO:0000256" key="1">
    <source>
        <dbReference type="SAM" id="MobiDB-lite"/>
    </source>
</evidence>
<protein>
    <submittedName>
        <fullName evidence="2">Uncharacterized protein</fullName>
    </submittedName>
</protein>
<name>A0AAV2P1R6_9HYME</name>
<evidence type="ECO:0000313" key="3">
    <source>
        <dbReference type="Proteomes" id="UP001497644"/>
    </source>
</evidence>
<accession>A0AAV2P1R6</accession>